<comment type="similarity">
    <text evidence="2">Belongs to the autoinducer-2 exporter (AI-2E) (TC 2.A.86) family.</text>
</comment>
<feature type="transmembrane region" description="Helical" evidence="8">
    <location>
        <begin position="337"/>
        <end position="370"/>
    </location>
</feature>
<name>A0A1G9LTK9_9ACTN</name>
<reference evidence="9 10" key="1">
    <citation type="submission" date="2016-10" db="EMBL/GenBank/DDBJ databases">
        <authorList>
            <person name="de Groot N.N."/>
        </authorList>
    </citation>
    <scope>NUCLEOTIDE SEQUENCE [LARGE SCALE GENOMIC DNA]</scope>
    <source>
        <strain evidence="9 10">CGMCC 1.9159</strain>
    </source>
</reference>
<dbReference type="GO" id="GO:0055085">
    <property type="term" value="P:transmembrane transport"/>
    <property type="evidence" value="ECO:0007669"/>
    <property type="project" value="TreeGrafter"/>
</dbReference>
<keyword evidence="3" id="KW-0813">Transport</keyword>
<dbReference type="EMBL" id="FNGP01000004">
    <property type="protein sequence ID" value="SDL65432.1"/>
    <property type="molecule type" value="Genomic_DNA"/>
</dbReference>
<feature type="transmembrane region" description="Helical" evidence="8">
    <location>
        <begin position="180"/>
        <end position="205"/>
    </location>
</feature>
<dbReference type="Pfam" id="PF01594">
    <property type="entry name" value="AI-2E_transport"/>
    <property type="match status" value="1"/>
</dbReference>
<dbReference type="InterPro" id="IPR002549">
    <property type="entry name" value="AI-2E-like"/>
</dbReference>
<keyword evidence="4" id="KW-1003">Cell membrane</keyword>
<comment type="subcellular location">
    <subcellularLocation>
        <location evidence="1">Cell membrane</location>
        <topology evidence="1">Multi-pass membrane protein</topology>
    </subcellularLocation>
</comment>
<dbReference type="PANTHER" id="PTHR21716">
    <property type="entry name" value="TRANSMEMBRANE PROTEIN"/>
    <property type="match status" value="1"/>
</dbReference>
<feature type="transmembrane region" description="Helical" evidence="8">
    <location>
        <begin position="101"/>
        <end position="126"/>
    </location>
</feature>
<evidence type="ECO:0000256" key="4">
    <source>
        <dbReference type="ARBA" id="ARBA00022475"/>
    </source>
</evidence>
<dbReference type="Proteomes" id="UP000199475">
    <property type="component" value="Unassembled WGS sequence"/>
</dbReference>
<protein>
    <submittedName>
        <fullName evidence="9">Predicted PurR-regulated permease PerM</fullName>
    </submittedName>
</protein>
<dbReference type="RefSeq" id="WP_093252339.1">
    <property type="nucleotide sequence ID" value="NZ_FNGP01000004.1"/>
</dbReference>
<feature type="transmembrane region" description="Helical" evidence="8">
    <location>
        <begin position="253"/>
        <end position="281"/>
    </location>
</feature>
<dbReference type="PANTHER" id="PTHR21716:SF53">
    <property type="entry name" value="PERMEASE PERM-RELATED"/>
    <property type="match status" value="1"/>
</dbReference>
<gene>
    <name evidence="9" type="ORF">SAMN04488242_2328</name>
</gene>
<evidence type="ECO:0000256" key="1">
    <source>
        <dbReference type="ARBA" id="ARBA00004651"/>
    </source>
</evidence>
<evidence type="ECO:0000256" key="3">
    <source>
        <dbReference type="ARBA" id="ARBA00022448"/>
    </source>
</evidence>
<dbReference type="STRING" id="686624.SAMN04488242_2328"/>
<dbReference type="OrthoDB" id="9784366at2"/>
<organism evidence="9 10">
    <name type="scientific">Tessaracoccus oleiagri</name>
    <dbReference type="NCBI Taxonomy" id="686624"/>
    <lineage>
        <taxon>Bacteria</taxon>
        <taxon>Bacillati</taxon>
        <taxon>Actinomycetota</taxon>
        <taxon>Actinomycetes</taxon>
        <taxon>Propionibacteriales</taxon>
        <taxon>Propionibacteriaceae</taxon>
        <taxon>Tessaracoccus</taxon>
    </lineage>
</organism>
<feature type="transmembrane region" description="Helical" evidence="8">
    <location>
        <begin position="287"/>
        <end position="316"/>
    </location>
</feature>
<keyword evidence="7 8" id="KW-0472">Membrane</keyword>
<evidence type="ECO:0000313" key="10">
    <source>
        <dbReference type="Proteomes" id="UP000199475"/>
    </source>
</evidence>
<evidence type="ECO:0000313" key="9">
    <source>
        <dbReference type="EMBL" id="SDL65432.1"/>
    </source>
</evidence>
<evidence type="ECO:0000256" key="7">
    <source>
        <dbReference type="ARBA" id="ARBA00023136"/>
    </source>
</evidence>
<dbReference type="GO" id="GO:0005886">
    <property type="term" value="C:plasma membrane"/>
    <property type="evidence" value="ECO:0007669"/>
    <property type="project" value="UniProtKB-SubCell"/>
</dbReference>
<sequence>MFGRWRRDQYTEERLAALERRPDPVVVVEPPRRETGAWTDDFGRFATRSLQLIIVLALVAAAIWGMTILSTVAIPILLALIFASTFWPLTRWLRARGLPDALIATLELLGILLLLGGVGSLVTWAVSGQWDEIAGSAREGFTQLLAWVDSLPFAFDLPDLDEVIDQVIDFVSSAQFGAGALAGVGVVATFITGLLLMIVVLFFFLKDGPAIWQFLLRPFSGESYARAERMGEKTVQTLGAYVRGTATVALVDAVAIGVGLAILGVPLALPLAVVVFLFSFIPLVGATLAGAIAALVALVANGPVNALIVVAIVVGVNQLEGNLLQPVVMGRALQLHALVILLALTVGTVVAGILGAVLAVPIAAVAWGVIKVWDGPDLAHKWFRERPRET</sequence>
<dbReference type="AlphaFoldDB" id="A0A1G9LTK9"/>
<feature type="transmembrane region" description="Helical" evidence="8">
    <location>
        <begin position="49"/>
        <end position="66"/>
    </location>
</feature>
<keyword evidence="10" id="KW-1185">Reference proteome</keyword>
<accession>A0A1G9LTK9</accession>
<keyword evidence="6 8" id="KW-1133">Transmembrane helix</keyword>
<evidence type="ECO:0000256" key="6">
    <source>
        <dbReference type="ARBA" id="ARBA00022989"/>
    </source>
</evidence>
<evidence type="ECO:0000256" key="8">
    <source>
        <dbReference type="SAM" id="Phobius"/>
    </source>
</evidence>
<keyword evidence="5 8" id="KW-0812">Transmembrane</keyword>
<evidence type="ECO:0000256" key="2">
    <source>
        <dbReference type="ARBA" id="ARBA00009773"/>
    </source>
</evidence>
<evidence type="ECO:0000256" key="5">
    <source>
        <dbReference type="ARBA" id="ARBA00022692"/>
    </source>
</evidence>
<proteinExistence type="inferred from homology"/>